<organism evidence="2 3">
    <name type="scientific">Ramlibacter albus</name>
    <dbReference type="NCBI Taxonomy" id="2079448"/>
    <lineage>
        <taxon>Bacteria</taxon>
        <taxon>Pseudomonadati</taxon>
        <taxon>Pseudomonadota</taxon>
        <taxon>Betaproteobacteria</taxon>
        <taxon>Burkholderiales</taxon>
        <taxon>Comamonadaceae</taxon>
        <taxon>Ramlibacter</taxon>
    </lineage>
</organism>
<dbReference type="Proteomes" id="UP000596827">
    <property type="component" value="Unassembled WGS sequence"/>
</dbReference>
<dbReference type="Pfam" id="PF12279">
    <property type="entry name" value="DUF3619"/>
    <property type="match status" value="1"/>
</dbReference>
<name>A0A923MEC6_9BURK</name>
<evidence type="ECO:0000313" key="3">
    <source>
        <dbReference type="Proteomes" id="UP000596827"/>
    </source>
</evidence>
<keyword evidence="1" id="KW-1133">Transmembrane helix</keyword>
<keyword evidence="3" id="KW-1185">Reference proteome</keyword>
<protein>
    <submittedName>
        <fullName evidence="2">DUF3619 family protein</fullName>
    </submittedName>
</protein>
<evidence type="ECO:0000256" key="1">
    <source>
        <dbReference type="SAM" id="Phobius"/>
    </source>
</evidence>
<dbReference type="AlphaFoldDB" id="A0A923MEC6"/>
<proteinExistence type="predicted"/>
<comment type="caution">
    <text evidence="2">The sequence shown here is derived from an EMBL/GenBank/DDBJ whole genome shotgun (WGS) entry which is preliminary data.</text>
</comment>
<sequence length="142" mass="15250">MSHTNSAPALQMTDEFGRKVASRLQQAAHELPYDISERLRAARVQAVAHRKVAQPRPARTVLGMGGAAALTFGEDGLNLWGRIASALPIIVLAGGLILIHTAQSERRASELAEVDVQLLTDDLPPQAYTDPGFAQFLRTGGQ</sequence>
<dbReference type="InterPro" id="IPR022064">
    <property type="entry name" value="DUF3619"/>
</dbReference>
<keyword evidence="1" id="KW-0812">Transmembrane</keyword>
<feature type="transmembrane region" description="Helical" evidence="1">
    <location>
        <begin position="79"/>
        <end position="99"/>
    </location>
</feature>
<gene>
    <name evidence="2" type="ORF">H8R02_24980</name>
</gene>
<accession>A0A923MEC6</accession>
<keyword evidence="1" id="KW-0472">Membrane</keyword>
<reference evidence="2" key="1">
    <citation type="submission" date="2020-08" db="EMBL/GenBank/DDBJ databases">
        <title>Ramlibacter sp. GTP1 16S ribosomal RNA gene genome sequencing and assembly.</title>
        <authorList>
            <person name="Kang M."/>
        </authorList>
    </citation>
    <scope>NUCLEOTIDE SEQUENCE</scope>
    <source>
        <strain evidence="2">GTP1</strain>
    </source>
</reference>
<evidence type="ECO:0000313" key="2">
    <source>
        <dbReference type="EMBL" id="MBC5767744.1"/>
    </source>
</evidence>
<dbReference type="EMBL" id="JACORU010000012">
    <property type="protein sequence ID" value="MBC5767744.1"/>
    <property type="molecule type" value="Genomic_DNA"/>
</dbReference>